<name>D2QNW1_SPILD</name>
<organism evidence="1 2">
    <name type="scientific">Spirosoma linguale (strain ATCC 33905 / DSM 74 / LMG 10896 / Claus 1)</name>
    <dbReference type="NCBI Taxonomy" id="504472"/>
    <lineage>
        <taxon>Bacteria</taxon>
        <taxon>Pseudomonadati</taxon>
        <taxon>Bacteroidota</taxon>
        <taxon>Cytophagia</taxon>
        <taxon>Cytophagales</taxon>
        <taxon>Cytophagaceae</taxon>
        <taxon>Spirosoma</taxon>
    </lineage>
</organism>
<proteinExistence type="predicted"/>
<accession>D2QNW1</accession>
<protein>
    <submittedName>
        <fullName evidence="1">Uncharacterized protein</fullName>
    </submittedName>
</protein>
<dbReference type="KEGG" id="sli:Slin_1517"/>
<dbReference type="RefSeq" id="WP_012926118.1">
    <property type="nucleotide sequence ID" value="NC_013730.1"/>
</dbReference>
<reference evidence="1 2" key="1">
    <citation type="journal article" date="2010" name="Stand. Genomic Sci.">
        <title>Complete genome sequence of Spirosoma linguale type strain (1).</title>
        <authorList>
            <person name="Lail K."/>
            <person name="Sikorski J."/>
            <person name="Saunders E."/>
            <person name="Lapidus A."/>
            <person name="Glavina Del Rio T."/>
            <person name="Copeland A."/>
            <person name="Tice H."/>
            <person name="Cheng J.-F."/>
            <person name="Lucas S."/>
            <person name="Nolan M."/>
            <person name="Bruce D."/>
            <person name="Goodwin L."/>
            <person name="Pitluck S."/>
            <person name="Ivanova N."/>
            <person name="Mavromatis K."/>
            <person name="Ovchinnikova G."/>
            <person name="Pati A."/>
            <person name="Chen A."/>
            <person name="Palaniappan K."/>
            <person name="Land M."/>
            <person name="Hauser L."/>
            <person name="Chang Y.-J."/>
            <person name="Jeffries C.D."/>
            <person name="Chain P."/>
            <person name="Brettin T."/>
            <person name="Detter J.C."/>
            <person name="Schuetze A."/>
            <person name="Rohde M."/>
            <person name="Tindall B.J."/>
            <person name="Goeker M."/>
            <person name="Bristow J."/>
            <person name="Eisen J.A."/>
            <person name="Markowitz V."/>
            <person name="Hugenholtz P."/>
            <person name="Kyrpides N.C."/>
            <person name="Klenk H.-P."/>
            <person name="Chen F."/>
        </authorList>
    </citation>
    <scope>NUCLEOTIDE SEQUENCE [LARGE SCALE GENOMIC DNA]</scope>
    <source>
        <strain evidence="2">ATCC 33905 / DSM 74 / LMG 10896 / Claus 1</strain>
    </source>
</reference>
<dbReference type="Proteomes" id="UP000002028">
    <property type="component" value="Chromosome"/>
</dbReference>
<dbReference type="HOGENOM" id="CLU_2013821_0_0_10"/>
<dbReference type="eggNOG" id="ENOG5033MJS">
    <property type="taxonomic scope" value="Bacteria"/>
</dbReference>
<evidence type="ECO:0000313" key="1">
    <source>
        <dbReference type="EMBL" id="ADB37567.1"/>
    </source>
</evidence>
<gene>
    <name evidence="1" type="ordered locus">Slin_1517</name>
</gene>
<keyword evidence="2" id="KW-1185">Reference proteome</keyword>
<dbReference type="AlphaFoldDB" id="D2QNW1"/>
<dbReference type="EMBL" id="CP001769">
    <property type="protein sequence ID" value="ADB37567.1"/>
    <property type="molecule type" value="Genomic_DNA"/>
</dbReference>
<evidence type="ECO:0000313" key="2">
    <source>
        <dbReference type="Proteomes" id="UP000002028"/>
    </source>
</evidence>
<sequence length="123" mass="13702">MRHSIRFILITCALISTVTVLFGQSKNVAVFPTYNQIKTPINEIIDYIPPGSKSGVIQEKMVLKLFDYPAGTVTYILNGKATTDGKYAKKMVGKKGNYITHVAINGPTEAEKRIIYIDFTTEK</sequence>